<proteinExistence type="predicted"/>
<sequence length="202" mass="22717">GCVLFFSPGDPVTYTNWISNHTDNFVSHNLEDCIALIPYRGGVWDDIPCGNSYYNPFQAITTMASAHPGEYRGPCGRGIFALRDWTTPLKRPEHLRLAKVVNDGPVWKVGQQLMMKYNYQGNADSPLGKELTVACKTPVKYVSRHDEHWINVRTQEGDEGYVPFSYVMLSSSHTVQHTPLKVTKTVLHKTQASIIAVYVRSS</sequence>
<dbReference type="SUPFAM" id="SSF50044">
    <property type="entry name" value="SH3-domain"/>
    <property type="match status" value="1"/>
</dbReference>
<dbReference type="Proteomes" id="UP001164746">
    <property type="component" value="Chromosome 9"/>
</dbReference>
<evidence type="ECO:0008006" key="3">
    <source>
        <dbReference type="Google" id="ProtNLM"/>
    </source>
</evidence>
<dbReference type="Gene3D" id="2.30.30.40">
    <property type="entry name" value="SH3 Domains"/>
    <property type="match status" value="1"/>
</dbReference>
<dbReference type="InterPro" id="IPR016187">
    <property type="entry name" value="CTDL_fold"/>
</dbReference>
<accession>A0ABY7F321</accession>
<gene>
    <name evidence="1" type="ORF">MAR_005699</name>
</gene>
<dbReference type="Gene3D" id="3.10.100.10">
    <property type="entry name" value="Mannose-Binding Protein A, subunit A"/>
    <property type="match status" value="1"/>
</dbReference>
<feature type="non-terminal residue" evidence="1">
    <location>
        <position position="1"/>
    </location>
</feature>
<keyword evidence="2" id="KW-1185">Reference proteome</keyword>
<protein>
    <recommendedName>
        <fullName evidence="3">C-type lectin domain-containing protein</fullName>
    </recommendedName>
</protein>
<name>A0ABY7F321_MYAAR</name>
<reference evidence="1" key="1">
    <citation type="submission" date="2022-11" db="EMBL/GenBank/DDBJ databases">
        <title>Centuries of genome instability and evolution in soft-shell clam transmissible cancer (bioRxiv).</title>
        <authorList>
            <person name="Hart S.F.M."/>
            <person name="Yonemitsu M.A."/>
            <person name="Giersch R.M."/>
            <person name="Beal B.F."/>
            <person name="Arriagada G."/>
            <person name="Davis B.W."/>
            <person name="Ostrander E.A."/>
            <person name="Goff S.P."/>
            <person name="Metzger M.J."/>
        </authorList>
    </citation>
    <scope>NUCLEOTIDE SEQUENCE</scope>
    <source>
        <strain evidence="1">MELC-2E11</strain>
        <tissue evidence="1">Siphon/mantle</tissue>
    </source>
</reference>
<dbReference type="SUPFAM" id="SSF56436">
    <property type="entry name" value="C-type lectin-like"/>
    <property type="match status" value="1"/>
</dbReference>
<organism evidence="1 2">
    <name type="scientific">Mya arenaria</name>
    <name type="common">Soft-shell clam</name>
    <dbReference type="NCBI Taxonomy" id="6604"/>
    <lineage>
        <taxon>Eukaryota</taxon>
        <taxon>Metazoa</taxon>
        <taxon>Spiralia</taxon>
        <taxon>Lophotrochozoa</taxon>
        <taxon>Mollusca</taxon>
        <taxon>Bivalvia</taxon>
        <taxon>Autobranchia</taxon>
        <taxon>Heteroconchia</taxon>
        <taxon>Euheterodonta</taxon>
        <taxon>Imparidentia</taxon>
        <taxon>Neoheterodontei</taxon>
        <taxon>Myida</taxon>
        <taxon>Myoidea</taxon>
        <taxon>Myidae</taxon>
        <taxon>Mya</taxon>
    </lineage>
</organism>
<dbReference type="InterPro" id="IPR016186">
    <property type="entry name" value="C-type_lectin-like/link_sf"/>
</dbReference>
<evidence type="ECO:0000313" key="1">
    <source>
        <dbReference type="EMBL" id="WAR15594.1"/>
    </source>
</evidence>
<dbReference type="InterPro" id="IPR036028">
    <property type="entry name" value="SH3-like_dom_sf"/>
</dbReference>
<dbReference type="EMBL" id="CP111020">
    <property type="protein sequence ID" value="WAR15594.1"/>
    <property type="molecule type" value="Genomic_DNA"/>
</dbReference>
<evidence type="ECO:0000313" key="2">
    <source>
        <dbReference type="Proteomes" id="UP001164746"/>
    </source>
</evidence>